<keyword evidence="3" id="KW-1185">Reference proteome</keyword>
<evidence type="ECO:0000313" key="3">
    <source>
        <dbReference type="Proteomes" id="UP001381174"/>
    </source>
</evidence>
<accession>A0ABU8J9M8</accession>
<dbReference type="RefSeq" id="WP_336806882.1">
    <property type="nucleotide sequence ID" value="NZ_JBBBNY010000003.1"/>
</dbReference>
<dbReference type="Gene3D" id="1.20.1270.180">
    <property type="match status" value="1"/>
</dbReference>
<keyword evidence="1" id="KW-0732">Signal</keyword>
<name>A0ABU8J9M8_9GAMM</name>
<feature type="chain" id="PRO_5045412950" evidence="1">
    <location>
        <begin position="20"/>
        <end position="163"/>
    </location>
</feature>
<comment type="caution">
    <text evidence="2">The sequence shown here is derived from an EMBL/GenBank/DDBJ whole genome shotgun (WGS) entry which is preliminary data.</text>
</comment>
<protein>
    <submittedName>
        <fullName evidence="2">Lysozyme inhibitor LprI family protein</fullName>
    </submittedName>
</protein>
<reference evidence="2 3" key="1">
    <citation type="journal article" date="2014" name="Int. J. Syst. Evol. Microbiol.">
        <title>Fulvimonas yonginensis sp. nov., isolated from greenhouse soil, and emended description of the genus Fulvimonas.</title>
        <authorList>
            <person name="Ahn J.H."/>
            <person name="Kim S.J."/>
            <person name="Weon H.Y."/>
            <person name="Hong S.B."/>
            <person name="Seok S.J."/>
            <person name="Kwon S.W."/>
        </authorList>
    </citation>
    <scope>NUCLEOTIDE SEQUENCE [LARGE SCALE GENOMIC DNA]</scope>
    <source>
        <strain evidence="2 3">KACC 16952</strain>
    </source>
</reference>
<evidence type="ECO:0000313" key="2">
    <source>
        <dbReference type="EMBL" id="MEI7036261.1"/>
    </source>
</evidence>
<sequence>MRVMLIAAVLSLASGGAAGQDARCTDRPECWPTGSAMHEGLAAGQRLARTQKHLDAQQEALVALVEKSQIDGFTDERLIAAIKGDYVAWVAYRQAQCQLEGTLTQAGGSRQTTYAVLCEESWVSNRIRLVSGILACIQQLPEKTRPFDQQTCLEKLETVVPKS</sequence>
<evidence type="ECO:0000256" key="1">
    <source>
        <dbReference type="SAM" id="SignalP"/>
    </source>
</evidence>
<dbReference type="EMBL" id="JBBBNY010000003">
    <property type="protein sequence ID" value="MEI7036261.1"/>
    <property type="molecule type" value="Genomic_DNA"/>
</dbReference>
<dbReference type="Proteomes" id="UP001381174">
    <property type="component" value="Unassembled WGS sequence"/>
</dbReference>
<feature type="signal peptide" evidence="1">
    <location>
        <begin position="1"/>
        <end position="19"/>
    </location>
</feature>
<proteinExistence type="predicted"/>
<organism evidence="2 3">
    <name type="scientific">Fulvimonas yonginensis</name>
    <dbReference type="NCBI Taxonomy" id="1495200"/>
    <lineage>
        <taxon>Bacteria</taxon>
        <taxon>Pseudomonadati</taxon>
        <taxon>Pseudomonadota</taxon>
        <taxon>Gammaproteobacteria</taxon>
        <taxon>Lysobacterales</taxon>
        <taxon>Rhodanobacteraceae</taxon>
        <taxon>Fulvimonas</taxon>
    </lineage>
</organism>
<gene>
    <name evidence="2" type="ORF">WAT24_05760</name>
</gene>